<protein>
    <submittedName>
        <fullName evidence="2">Uncharacterized protein</fullName>
    </submittedName>
</protein>
<reference evidence="2 3" key="2">
    <citation type="journal article" date="2016" name="Genome Announc.">
        <title>Complete Genome Sequence of Sphingopyxis macrogoltabida Strain 203N (NBRC 111659), a Polyethylene Glycol Degrader.</title>
        <authorList>
            <person name="Ohtsubo Y."/>
            <person name="Nonoyama S."/>
            <person name="Nagata Y."/>
            <person name="Numata M."/>
            <person name="Tsuchikane K."/>
            <person name="Hosoyama A."/>
            <person name="Yamazoe A."/>
            <person name="Tsuda M."/>
            <person name="Fujita N."/>
            <person name="Kawai F."/>
        </authorList>
    </citation>
    <scope>NUCLEOTIDE SEQUENCE [LARGE SCALE GENOMIC DNA]</scope>
    <source>
        <strain evidence="2 3">203N</strain>
    </source>
</reference>
<feature type="signal peptide" evidence="1">
    <location>
        <begin position="1"/>
        <end position="19"/>
    </location>
</feature>
<evidence type="ECO:0000256" key="1">
    <source>
        <dbReference type="SAM" id="SignalP"/>
    </source>
</evidence>
<sequence length="143" mass="16062">MMKRVFLALITLISTSAGAASPEQFDLLCRGIENVNSSGTGKSTKQFEKQFRVDLSKGVYCEEQCRSTRKLAEIAPAFLMLQKEHVAEPGRKSDISISVDRVTGKYTGTMTLESRIVSFAMWTWDGQCERKSFSGFPQFEVKF</sequence>
<keyword evidence="3" id="KW-1185">Reference proteome</keyword>
<dbReference type="EMBL" id="CP013344">
    <property type="protein sequence ID" value="AMU89925.1"/>
    <property type="molecule type" value="Genomic_DNA"/>
</dbReference>
<feature type="chain" id="PRO_5042178057" evidence="1">
    <location>
        <begin position="20"/>
        <end position="143"/>
    </location>
</feature>
<dbReference type="AlphaFoldDB" id="A0AAC8Z0X2"/>
<keyword evidence="1" id="KW-0732">Signal</keyword>
<proteinExistence type="predicted"/>
<evidence type="ECO:0000313" key="2">
    <source>
        <dbReference type="EMBL" id="AMU89925.1"/>
    </source>
</evidence>
<reference evidence="3" key="1">
    <citation type="submission" date="2015-11" db="EMBL/GenBank/DDBJ databases">
        <title>Complete genome sequence of a polyethylene-glycol degrader Sphingopyxis macrogoltabida 203N (NBRC 111659).</title>
        <authorList>
            <person name="Yoshiyuki O."/>
            <person name="Shouta N."/>
            <person name="Nagata Y."/>
            <person name="Numata M."/>
            <person name="Tsuchikane K."/>
            <person name="Hosoyama A."/>
            <person name="Yamazoe A."/>
            <person name="Tsuda M."/>
            <person name="Fujita N."/>
            <person name="Kawai F."/>
        </authorList>
    </citation>
    <scope>NUCLEOTIDE SEQUENCE [LARGE SCALE GENOMIC DNA]</scope>
    <source>
        <strain evidence="3">203N</strain>
    </source>
</reference>
<organism evidence="2 3">
    <name type="scientific">Sphingopyxis macrogoltabida</name>
    <name type="common">Sphingomonas macrogoltabidus</name>
    <dbReference type="NCBI Taxonomy" id="33050"/>
    <lineage>
        <taxon>Bacteria</taxon>
        <taxon>Pseudomonadati</taxon>
        <taxon>Pseudomonadota</taxon>
        <taxon>Alphaproteobacteria</taxon>
        <taxon>Sphingomonadales</taxon>
        <taxon>Sphingomonadaceae</taxon>
        <taxon>Sphingopyxis</taxon>
    </lineage>
</organism>
<name>A0AAC8Z0X2_SPHMC</name>
<evidence type="ECO:0000313" key="3">
    <source>
        <dbReference type="Proteomes" id="UP000076088"/>
    </source>
</evidence>
<accession>A0AAC8Z0X2</accession>
<dbReference type="RefSeq" id="WP_054726211.1">
    <property type="nucleotide sequence ID" value="NZ_CP009429.1"/>
</dbReference>
<dbReference type="Proteomes" id="UP000076088">
    <property type="component" value="Chromosome"/>
</dbReference>
<gene>
    <name evidence="2" type="ORF">ATM17_12850</name>
</gene>